<feature type="compositionally biased region" description="Polar residues" evidence="1">
    <location>
        <begin position="638"/>
        <end position="658"/>
    </location>
</feature>
<feature type="compositionally biased region" description="Basic and acidic residues" evidence="1">
    <location>
        <begin position="1588"/>
        <end position="1600"/>
    </location>
</feature>
<feature type="compositionally biased region" description="Polar residues" evidence="1">
    <location>
        <begin position="35"/>
        <end position="58"/>
    </location>
</feature>
<feature type="compositionally biased region" description="Basic and acidic residues" evidence="1">
    <location>
        <begin position="259"/>
        <end position="298"/>
    </location>
</feature>
<dbReference type="Proteomes" id="UP001292094">
    <property type="component" value="Unassembled WGS sequence"/>
</dbReference>
<sequence>MSDAEGSPGRQRRSTEKSLENIREYVKLLGRKVTNDSSGQRSPSSAREGNSPTSSTPTKLRFRENTEEEETSTTKPSLARKSGKLDTKLAKENMDKRSEHSSVSKSLKAKRSIESDRPSSNSVSVAEGTGENAIGQGKASKNDGTGKADQNVSDTSSGSGKRDVSSAKNKESGKDSSGDTSPMESKKGTTPKGEKLELKCDSPPDLILFLKEGRGRAQNWSEPPTLDPESIATRRRTRVPEDPASLVLLKSKQVVSAKSKKEGKETKKDLRKERKLKVMETPESLKRLAQEYPLRDSVKSQSNNSSSKGTTENTSDNKSSKRISGKPGVDSSDSAAASSSDEQQIPGAKKCKGKMRTSVDGTGTLQTSKDSPTSSGTHHGNIGTVFTRMSKSKADNRCPVMAMSDSDTDTELNKSTPKNKKIQSSSKPGTPILNMPASEKLKTEKGESIDDQSGTSSQEKEAIVTNKSKKSDTSSQEKEAIVTNKSKKSDAKVENTLGESETSTKTDGNKPGPTTPSKTLKSLSSSVTAHNASQNSTSISQASKSLAEKATNHSEENLPEKNKASVVESSKPVAEKVVKHAQKNPIEKNKTCVSEACTSPAEKPEKDSHEDPSHKVSPSAAKSTSLKESHVADVKNKISVTPSKGSQSLQVSGTSASKPETVLNELDIPVAKYRVAPAGSRETMQPSSKKSSSGVQNVQVTATQQPGTKGAEKVTNVKAKGMFSNIVKVMPVSNTNNEKVSVSQKSNLPVQRGVLIDYTDIETEEVVVGGESEESNSSGQMYSVGKLSTKVDVVGEEVGSSSEDDNSTKVAEPCPLPRKEVMSPEGRVALDHSYSSGSCESNKGSGSTRKKSTVTYEKTMTPRPVYSSASLAKRSLDIMLHNDKINILRQMSQIFNHEKPPSDTDNMLFSSDSEEENEVVVQEKTKAASKVIKDRMNKVKKDLKMMLKESKDEAKEGKTTGNKEDNLVSGRNVVKHVVKNSGEQCSTKVICCSSESQISENVSSTSSKVTSTSKPVYDQEHSKLTTTTPVDGQDSCKPSTSTAASLMKKDSGVLKTDEKNSSKPVSSPKKDSPFLGFPDPDPKVHHVPAYPVAADEKIQVSSTVGPGGETVDIIDGFSFISFKSLDEMVSYDNKQGGKTLKIRRRWLRKKRKRGRRFNWYQKRKALSDESGYLVSESQPHTPQDISSNKDSGAFASNDLDAFLDNNSRLNISYTIPKCQATEEGVKKTVADEILGNIRKSPSPSPSTKPELTEPQSPTSTQPDCLQNEDGPSSVHQYEEVNAIDILYPKEKYKYYYNKELCKETKADGSSVFVRRGGNLVPLTSVFKKQNSTPEPGSSSKKFVDLVYVYDGGQLLTLGGSLTKINPSNSDSVRARVILPVGVPPIMKGEAVCTKSRNIKAVEINEDMAKFALTALRDSNPTAPKNADVKDEPNPKFPVEPDPGSSVEKVEKSESCEDAEVQKKRIPPKITKKEPVKPTKTNILDIIAAKLAISEDEDTDEGDELEDVKTKNELKDVKTKKSDNSTDAHKNAAKSSDDAEKRKDSIVDDKKCETEMDSEKEKCDVKESKSDEKKNESKKKTVVEQLSDNVKEEDAVLKETVDTEENTLPVKPVIEIGEKSKSTMKTVVEESKQKDGEDENKSESNIDQTTKEKGTDDKMETNEAFISSPLSSDINSSKSKDSERMTESNDTETSKETKNCDNQDNEQTEKSSEEETTIHDIDADQTDKTRPTSDSLKIPPPTLSSENTSSSSVFQDGEDGSGGDSKVPGDIDMTKIQDVKSRIFKRNMYRFPSLSREMKRLNMNFVNYVPREAPTEDVKDVIPKECTNEHCKLGCVCDSLLCQQRSVEHCGRVECMFECICRDESWKHSVSSAERSINSVSIYNLDREQNEGLAIREKDFKRTVIQTGSEVILVGAEKKKRERRIPDRFRDSTMWPDTDYVEFETSRICDPPSVQEVGGGIPLSEAYKYIKNFKLNIPWYDVTGISIWCMDHSCYDCRCLTDPTFDDPLMYSSVKGVNDRCYRRMSTASDVLERSLKKKPFDQVDIENQSSEDLSVSVPHCIVVNIIVNNTEARRRYSWKLKEWSHSLEVHCARSAGYTKQGRSEETKNMTISGLAAKDTSPEQLVESVVKSLRTKRETLKLPILPCGETFEPFMGDSLAELQHALGLTDEDTKKVSKAKKTECEVPVVDLTSSNVEDAESNTVKLVKVRASEGPEFPSKLRGILKRRLSGGSEGQSSAAKKIHLAQSMHEDSLPDKALASQLEQQQQHLLSTKMKPAKTLKAFMREHQLNAQSLDKSAIKKSLSLLEMMTAEEKRGELELDLTDNVPGNALLVAEARFRKLINMNIIGVVGINKAGRCIIGTVDSIHALRVMQRIHNMIINNTLDVGPNMREIFFPPPYVGTRPRFVMIRCDLNRKWEIVGVVQKKGPAATKPYEHKGSRASISSSKPSSAPQVIDLEEEEQKDKERENTSNDNKDLIEKEDADKVEPLSPTDKDGGGTWEGSLPMIASVHSASDSNMAEIIGPDEIPEKLLPPPETPSEEPHTEPSSEGLSTGSPSEGHSTEPTSERSHTEPLSVAISPKPTSEGPLAKPVSIPKSIPDLVPIPANIIEKLGHEIKTSESMNTPAILSNPVQIGQSLEHPPKQLFFVPTAFNVASKSSSSTSSLNTPPQGLKTMRLNMTSGKLQGNNNNPSVSRALSPVLPAQDSHGLGKLNIILPKDNINLAKSDASITINKEGTGLKQPNITPGAIIRPTLPTMVSGSGQGAGPTALPNPRMLCLPTSGGMSKVMLVPSVTSGQSPRMMLLPTIPGANVTDSSKMRMVLMPSPQDSSKMILIPTPSIPTTETSDISPVSGGSGTAPSDADKKKMVVLSSNLLGNFITRPPSVPAEQISKSQPSGSALLSDVSCSQKSCKGTLFVPIGGGTNVQTKSPIGLKADICNPLPGKQVKTAEDTSDDVVVIGSAQNSLTITRMRTSSESSVTQTKPHSSNSSILVPPMAVSVASSTTAETFVVNTVTPVSSTIPVSSTGSEKTNSAAGSLENVECVSSSASGENATASSSSQSYKDTVVIGDTSASTLSEVSVKPESNKRKILSSKARESHESAHSSRQTDDDKNGVEVVKETKPKVSPIKKVGYHWSAVDLSLNFKSVKLEWLLGTIRKNVLVNIYKMSQKTYSPVTLSVKNGMCTSMLYGLARSGGDQQNEPTSPPVLILGSVVSAVMSSSSTPDTVLFQLNSIKYFIRESTGELSSYTYDASGEYLIKVASKKRGDGGEMVGIGEKVSVKKMREQGEPLKVSQQPQAETNTNNDCVGKQKSALDSQSGQDDGGCSCTTAGDFMCMGHSSTQEKKLTDSPIPMVDQSTLPKPASEKYQNSPGSSVSPLEVSGDILKTTLLTSEGKVCKMGSQSKSPSDSQSVCSTTISKLKVQVTKSNNKEQGDLENIASDQTCSTEKKMSDIQSHDKVELTDKELEESVVQDSISDPMSGVKIVSVQGSQPLIFSDVPATDNQPEKNTTNKLLESDVADSEGEEDIDIVGSDDNDPQSILSILRQQMEDEDRGSRIKASTSSFSTPAEVAKRLLTSQADTSIQGQKRKIDEIYQGEYERPCPRSKKTPKSSQMGKLAKQLKLESADVDMSMTPSHLAHLKPGSTDTTDTIPEEDISLPGPSGNWISPKVKFNVIPAKQPKLGKTIVRLKKKEKAFVDVEGNTEERNTEIHNELERMRRRVMRHLFCHLQKCLAKVHGSPLYGELSSQPKNSILSVSSKVCEMLRLEEMKLWLQEEKIRQERSSMIKKLATVIADAPEETRMLWRQWVRDNMQNPTGKQAFERKWTPFNLEKDILMYKPGEASFDIDVDDGSPLPGPSSPLLTVDKPLQPQLPKQKPTIIKTDTSKGASTSKVMTNIAESSPPKPGKVPSDQTGKPSVGLTTTVKLGRGRRGRGRWRKRGQKLILDNNYQGASTPADSVSIPTSIILMAGTSSRGRKLVRKEDINFVTK</sequence>
<feature type="compositionally biased region" description="Low complexity" evidence="1">
    <location>
        <begin position="244"/>
        <end position="257"/>
    </location>
</feature>
<feature type="compositionally biased region" description="Basic and acidic residues" evidence="1">
    <location>
        <begin position="2462"/>
        <end position="2496"/>
    </location>
</feature>
<feature type="compositionally biased region" description="Basic and acidic residues" evidence="1">
    <location>
        <begin position="546"/>
        <end position="563"/>
    </location>
</feature>
<feature type="compositionally biased region" description="Basic and acidic residues" evidence="1">
    <location>
        <begin position="13"/>
        <end position="26"/>
    </location>
</feature>
<feature type="compositionally biased region" description="Basic and acidic residues" evidence="1">
    <location>
        <begin position="1677"/>
        <end position="1730"/>
    </location>
</feature>
<feature type="compositionally biased region" description="Basic and acidic residues" evidence="1">
    <location>
        <begin position="1615"/>
        <end position="1660"/>
    </location>
</feature>
<feature type="region of interest" description="Disordered" evidence="1">
    <location>
        <begin position="1001"/>
        <end position="1081"/>
    </location>
</feature>
<feature type="region of interest" description="Disordered" evidence="1">
    <location>
        <begin position="676"/>
        <end position="712"/>
    </location>
</feature>
<feature type="compositionally biased region" description="Polar residues" evidence="1">
    <location>
        <begin position="1255"/>
        <end position="1273"/>
    </location>
</feature>
<feature type="compositionally biased region" description="Low complexity" evidence="1">
    <location>
        <begin position="515"/>
        <end position="526"/>
    </location>
</feature>
<feature type="compositionally biased region" description="Polar residues" evidence="1">
    <location>
        <begin position="3366"/>
        <end position="3376"/>
    </location>
</feature>
<feature type="compositionally biased region" description="Polar residues" evidence="1">
    <location>
        <begin position="1175"/>
        <end position="1190"/>
    </location>
</feature>
<name>A0AAE1Q7K5_9EUCA</name>
<feature type="compositionally biased region" description="Polar residues" evidence="1">
    <location>
        <begin position="682"/>
        <end position="707"/>
    </location>
</feature>
<feature type="region of interest" description="Disordered" evidence="1">
    <location>
        <begin position="1170"/>
        <end position="1191"/>
    </location>
</feature>
<gene>
    <name evidence="3" type="ORF">Pmani_007517</name>
</gene>
<feature type="compositionally biased region" description="Polar residues" evidence="1">
    <location>
        <begin position="1024"/>
        <end position="1044"/>
    </location>
</feature>
<feature type="compositionally biased region" description="Polar residues" evidence="1">
    <location>
        <begin position="148"/>
        <end position="159"/>
    </location>
</feature>
<feature type="compositionally biased region" description="Low complexity" evidence="1">
    <location>
        <begin position="330"/>
        <end position="341"/>
    </location>
</feature>
<feature type="domain" description="BHLH" evidence="2">
    <location>
        <begin position="3706"/>
        <end position="3764"/>
    </location>
</feature>
<feature type="compositionally biased region" description="Basic and acidic residues" evidence="1">
    <location>
        <begin position="1447"/>
        <end position="1462"/>
    </location>
</feature>
<feature type="compositionally biased region" description="Basic and acidic residues" evidence="1">
    <location>
        <begin position="3094"/>
        <end position="3121"/>
    </location>
</feature>
<feature type="region of interest" description="Disordered" evidence="1">
    <location>
        <begin position="2841"/>
        <end position="2862"/>
    </location>
</feature>
<feature type="region of interest" description="Disordered" evidence="1">
    <location>
        <begin position="3075"/>
        <end position="3121"/>
    </location>
</feature>
<feature type="compositionally biased region" description="Basic and acidic residues" evidence="1">
    <location>
        <begin position="625"/>
        <end position="636"/>
    </location>
</feature>
<feature type="compositionally biased region" description="Low complexity" evidence="1">
    <location>
        <begin position="1239"/>
        <end position="1254"/>
    </location>
</feature>
<feature type="region of interest" description="Disordered" evidence="1">
    <location>
        <begin position="3518"/>
        <end position="3537"/>
    </location>
</feature>
<feature type="region of interest" description="Disordered" evidence="1">
    <location>
        <begin position="3431"/>
        <end position="3457"/>
    </location>
</feature>
<feature type="compositionally biased region" description="Polar residues" evidence="1">
    <location>
        <begin position="2550"/>
        <end position="2564"/>
    </location>
</feature>
<feature type="compositionally biased region" description="Basic and acidic residues" evidence="1">
    <location>
        <begin position="1047"/>
        <end position="1061"/>
    </location>
</feature>
<feature type="compositionally biased region" description="Polar residues" evidence="1">
    <location>
        <begin position="527"/>
        <end position="544"/>
    </location>
</feature>
<feature type="compositionally biased region" description="Basic and acidic residues" evidence="1">
    <location>
        <begin position="184"/>
        <end position="202"/>
    </location>
</feature>
<feature type="region of interest" description="Disordered" evidence="1">
    <location>
        <begin position="2428"/>
        <end position="2504"/>
    </location>
</feature>
<feature type="compositionally biased region" description="Basic and acidic residues" evidence="1">
    <location>
        <begin position="439"/>
        <end position="448"/>
    </location>
</feature>
<feature type="compositionally biased region" description="Basic and acidic residues" evidence="1">
    <location>
        <begin position="469"/>
        <end position="480"/>
    </location>
</feature>
<dbReference type="PROSITE" id="PS50888">
    <property type="entry name" value="BHLH"/>
    <property type="match status" value="1"/>
</dbReference>
<dbReference type="InterPro" id="IPR036638">
    <property type="entry name" value="HLH_DNA-bd_sf"/>
</dbReference>
<feature type="region of interest" description="Disordered" evidence="1">
    <location>
        <begin position="3286"/>
        <end position="3321"/>
    </location>
</feature>
<feature type="compositionally biased region" description="Basic and acidic residues" evidence="1">
    <location>
        <begin position="160"/>
        <end position="177"/>
    </location>
</feature>
<feature type="region of interest" description="Disordered" evidence="1">
    <location>
        <begin position="3896"/>
        <end position="3920"/>
    </location>
</feature>
<feature type="compositionally biased region" description="Low complexity" evidence="1">
    <location>
        <begin position="1001"/>
        <end position="1014"/>
    </location>
</feature>
<feature type="region of interest" description="Disordered" evidence="1">
    <location>
        <begin position="2526"/>
        <end position="2597"/>
    </location>
</feature>
<feature type="compositionally biased region" description="Low complexity" evidence="1">
    <location>
        <begin position="2841"/>
        <end position="2850"/>
    </location>
</feature>
<dbReference type="Pfam" id="PF16059">
    <property type="entry name" value="MGA_dom"/>
    <property type="match status" value="1"/>
</dbReference>
<feature type="compositionally biased region" description="Polar residues" evidence="1">
    <location>
        <begin position="3292"/>
        <end position="3305"/>
    </location>
</feature>
<reference evidence="3" key="1">
    <citation type="submission" date="2023-11" db="EMBL/GenBank/DDBJ databases">
        <title>Genome assemblies of two species of porcelain crab, Petrolisthes cinctipes and Petrolisthes manimaculis (Anomura: Porcellanidae).</title>
        <authorList>
            <person name="Angst P."/>
        </authorList>
    </citation>
    <scope>NUCLEOTIDE SEQUENCE</scope>
    <source>
        <strain evidence="3">PB745_02</strain>
        <tissue evidence="3">Gill</tissue>
    </source>
</reference>
<feature type="region of interest" description="Disordered" evidence="1">
    <location>
        <begin position="1"/>
        <end position="660"/>
    </location>
</feature>
<feature type="compositionally biased region" description="Polar residues" evidence="1">
    <location>
        <begin position="3910"/>
        <end position="3920"/>
    </location>
</feature>
<feature type="compositionally biased region" description="Basic and acidic residues" evidence="1">
    <location>
        <begin position="1506"/>
        <end position="1581"/>
    </location>
</feature>
<feature type="region of interest" description="Disordered" evidence="1">
    <location>
        <begin position="1418"/>
        <end position="1772"/>
    </location>
</feature>
<dbReference type="InterPro" id="IPR011598">
    <property type="entry name" value="bHLH_dom"/>
</dbReference>
<feature type="compositionally biased region" description="Acidic residues" evidence="1">
    <location>
        <begin position="3518"/>
        <end position="3536"/>
    </location>
</feature>
<feature type="compositionally biased region" description="Basic and acidic residues" evidence="1">
    <location>
        <begin position="602"/>
        <end position="614"/>
    </location>
</feature>
<feature type="compositionally biased region" description="Polar residues" evidence="1">
    <location>
        <begin position="359"/>
        <end position="378"/>
    </location>
</feature>
<feature type="region of interest" description="Disordered" evidence="1">
    <location>
        <begin position="2971"/>
        <end position="2990"/>
    </location>
</feature>
<protein>
    <recommendedName>
        <fullName evidence="2">BHLH domain-containing protein</fullName>
    </recommendedName>
</protein>
<evidence type="ECO:0000313" key="3">
    <source>
        <dbReference type="EMBL" id="KAK4321720.1"/>
    </source>
</evidence>
<feature type="compositionally biased region" description="Low complexity" evidence="1">
    <location>
        <begin position="299"/>
        <end position="308"/>
    </location>
</feature>
<feature type="region of interest" description="Disordered" evidence="1">
    <location>
        <begin position="1234"/>
        <end position="1273"/>
    </location>
</feature>
<evidence type="ECO:0000313" key="4">
    <source>
        <dbReference type="Proteomes" id="UP001292094"/>
    </source>
</evidence>
<comment type="caution">
    <text evidence="3">The sequence shown here is derived from an EMBL/GenBank/DDBJ whole genome shotgun (WGS) entry which is preliminary data.</text>
</comment>
<feature type="region of interest" description="Disordered" evidence="1">
    <location>
        <begin position="3341"/>
        <end position="3379"/>
    </location>
</feature>
<dbReference type="EMBL" id="JAWZYT010000562">
    <property type="protein sequence ID" value="KAK4321720.1"/>
    <property type="molecule type" value="Genomic_DNA"/>
</dbReference>
<feature type="compositionally biased region" description="Acidic residues" evidence="1">
    <location>
        <begin position="1493"/>
        <end position="1505"/>
    </location>
</feature>
<feature type="compositionally biased region" description="Polar residues" evidence="1">
    <location>
        <begin position="833"/>
        <end position="858"/>
    </location>
</feature>
<feature type="compositionally biased region" description="Basic and acidic residues" evidence="1">
    <location>
        <begin position="3446"/>
        <end position="3457"/>
    </location>
</feature>
<dbReference type="GO" id="GO:0046983">
    <property type="term" value="F:protein dimerization activity"/>
    <property type="evidence" value="ECO:0007669"/>
    <property type="project" value="InterPro"/>
</dbReference>
<organism evidence="3 4">
    <name type="scientific">Petrolisthes manimaculis</name>
    <dbReference type="NCBI Taxonomy" id="1843537"/>
    <lineage>
        <taxon>Eukaryota</taxon>
        <taxon>Metazoa</taxon>
        <taxon>Ecdysozoa</taxon>
        <taxon>Arthropoda</taxon>
        <taxon>Crustacea</taxon>
        <taxon>Multicrustacea</taxon>
        <taxon>Malacostraca</taxon>
        <taxon>Eumalacostraca</taxon>
        <taxon>Eucarida</taxon>
        <taxon>Decapoda</taxon>
        <taxon>Pleocyemata</taxon>
        <taxon>Anomura</taxon>
        <taxon>Galatheoidea</taxon>
        <taxon>Porcellanidae</taxon>
        <taxon>Petrolisthes</taxon>
    </lineage>
</organism>
<evidence type="ECO:0000256" key="1">
    <source>
        <dbReference type="SAM" id="MobiDB-lite"/>
    </source>
</evidence>
<dbReference type="InterPro" id="IPR032060">
    <property type="entry name" value="MGA_dom"/>
</dbReference>
<feature type="compositionally biased region" description="Basic and acidic residues" evidence="1">
    <location>
        <begin position="83"/>
        <end position="102"/>
    </location>
</feature>
<evidence type="ECO:0000259" key="2">
    <source>
        <dbReference type="PROSITE" id="PS50888"/>
    </source>
</evidence>
<feature type="region of interest" description="Disordered" evidence="1">
    <location>
        <begin position="795"/>
        <end position="865"/>
    </location>
</feature>
<feature type="compositionally biased region" description="Low complexity" evidence="1">
    <location>
        <begin position="2440"/>
        <end position="2450"/>
    </location>
</feature>
<feature type="compositionally biased region" description="Low complexity" evidence="1">
    <location>
        <begin position="1665"/>
        <end position="1676"/>
    </location>
</feature>
<accession>A0AAE1Q7K5</accession>
<keyword evidence="4" id="KW-1185">Reference proteome</keyword>
<dbReference type="Gene3D" id="4.10.280.10">
    <property type="entry name" value="Helix-loop-helix DNA-binding domain"/>
    <property type="match status" value="1"/>
</dbReference>
<proteinExistence type="predicted"/>